<protein>
    <submittedName>
        <fullName evidence="3">Trehalose 6-phosphate synthase /trehalose 6-phosphatase</fullName>
    </submittedName>
</protein>
<dbReference type="PANTHER" id="PTHR10788">
    <property type="entry name" value="TREHALOSE-6-PHOSPHATE SYNTHASE"/>
    <property type="match status" value="1"/>
</dbReference>
<dbReference type="Pfam" id="PF00982">
    <property type="entry name" value="Glyco_transf_20"/>
    <property type="match status" value="1"/>
</dbReference>
<proteinExistence type="inferred from homology"/>
<dbReference type="SUPFAM" id="SSF56784">
    <property type="entry name" value="HAD-like"/>
    <property type="match status" value="1"/>
</dbReference>
<dbReference type="CDD" id="cd03788">
    <property type="entry name" value="GT20_TPS"/>
    <property type="match status" value="1"/>
</dbReference>
<dbReference type="RefSeq" id="WP_073169290.1">
    <property type="nucleotide sequence ID" value="NZ_FQZE01000015.1"/>
</dbReference>
<dbReference type="OrthoDB" id="9761633at2"/>
<evidence type="ECO:0000256" key="2">
    <source>
        <dbReference type="ARBA" id="ARBA00008799"/>
    </source>
</evidence>
<dbReference type="EMBL" id="FQZE01000015">
    <property type="protein sequence ID" value="SHJ28816.1"/>
    <property type="molecule type" value="Genomic_DNA"/>
</dbReference>
<dbReference type="InterPro" id="IPR001830">
    <property type="entry name" value="Glyco_trans_20"/>
</dbReference>
<comment type="similarity">
    <text evidence="1">In the C-terminal section; belongs to the trehalose phosphatase family.</text>
</comment>
<sequence>MSRFLIISNRLPVQLNITEDNIDVSPSVGGLATGMQSVSKSFNSLWIGWSGVDRRELSDQQNKKVSQLLKEEECADVNLTDEEVELYYEGFSNKTIWPLFHYFNQFVHYEEEQWEAYKKVNQKFADVISENMKDVDKIWIHDYHLLLLPQMIKERFPDVTIGFFLHIPFPSYELFRILPWRMEIIKGMLGADLLGFHTFDYERHFMSSVRRLLGYDININEINLPKRIVKVDNFPMGIDYDKFHESALESQKRSVRDKSEVRKELERYYLLYPETKFILSIDRLDYTKGLINRLEAFEYFLQEYPEYRDKVTLVMLAVPSRIGVDQYQQMKSEVDEIVGRINGEFSSINRTPIWYFFRAMPFENLVDLYNYCEIALITPIRDGMNLVAKEFIASKTDGRGVLILSEMAGASKEMSEALIINPNDKAQIAANIKKAIEMPLEEQIERNTILQKRLKRYNVEKWATDFLNGMEEVRQNEQNYKGKRLTSSNKNRIIKNVCKSDNRIFFLDYDGTLTGFEDNPKHAKPDQDLYNLLDELSKNPKNRVVLISGRDKNTFDEWFGDKPYTLIVEHGVWFRPAGDKWQMIEPLDDSWKESIYSALESYVDRTPGSFIEEKNYSLVWHYRKSDPELGLNRAIELKDELTSLVSNLNLEILEGNKVIEIKNRGINKGRAAQKVLDTQPADKIVAIGDDWTDEFLFSELPDDAITIKVGMAKTVAGFKVENFVEVRDMLKQFACNGNSKK</sequence>
<dbReference type="InterPro" id="IPR003337">
    <property type="entry name" value="Trehalose_PPase"/>
</dbReference>
<dbReference type="SUPFAM" id="SSF53756">
    <property type="entry name" value="UDP-Glycosyltransferase/glycogen phosphorylase"/>
    <property type="match status" value="1"/>
</dbReference>
<dbReference type="CDD" id="cd01627">
    <property type="entry name" value="HAD_TPP"/>
    <property type="match status" value="1"/>
</dbReference>
<name>A0A1M6I2Z4_9BACT</name>
<evidence type="ECO:0000313" key="3">
    <source>
        <dbReference type="EMBL" id="SHJ28816.1"/>
    </source>
</evidence>
<evidence type="ECO:0000313" key="4">
    <source>
        <dbReference type="Proteomes" id="UP000184050"/>
    </source>
</evidence>
<gene>
    <name evidence="3" type="ORF">SAMN05444280_11566</name>
</gene>
<comment type="similarity">
    <text evidence="2">Belongs to the glycosyltransferase 20 family.</text>
</comment>
<evidence type="ECO:0000256" key="1">
    <source>
        <dbReference type="ARBA" id="ARBA00006330"/>
    </source>
</evidence>
<dbReference type="Gene3D" id="3.40.50.1000">
    <property type="entry name" value="HAD superfamily/HAD-like"/>
    <property type="match status" value="1"/>
</dbReference>
<dbReference type="Proteomes" id="UP000184050">
    <property type="component" value="Unassembled WGS sequence"/>
</dbReference>
<organism evidence="3 4">
    <name type="scientific">Tangfeifania diversioriginum</name>
    <dbReference type="NCBI Taxonomy" id="1168035"/>
    <lineage>
        <taxon>Bacteria</taxon>
        <taxon>Pseudomonadati</taxon>
        <taxon>Bacteroidota</taxon>
        <taxon>Bacteroidia</taxon>
        <taxon>Marinilabiliales</taxon>
        <taxon>Prolixibacteraceae</taxon>
        <taxon>Tangfeifania</taxon>
    </lineage>
</organism>
<reference evidence="3 4" key="1">
    <citation type="submission" date="2016-11" db="EMBL/GenBank/DDBJ databases">
        <authorList>
            <person name="Jaros S."/>
            <person name="Januszkiewicz K."/>
            <person name="Wedrychowicz H."/>
        </authorList>
    </citation>
    <scope>NUCLEOTIDE SEQUENCE [LARGE SCALE GENOMIC DNA]</scope>
    <source>
        <strain evidence="3 4">DSM 27063</strain>
    </source>
</reference>
<dbReference type="GO" id="GO:0004805">
    <property type="term" value="F:trehalose-phosphatase activity"/>
    <property type="evidence" value="ECO:0007669"/>
    <property type="project" value="TreeGrafter"/>
</dbReference>
<dbReference type="STRING" id="1168035.SAMN05444280_11566"/>
<dbReference type="GO" id="GO:0003825">
    <property type="term" value="F:alpha,alpha-trehalose-phosphate synthase (UDP-forming) activity"/>
    <property type="evidence" value="ECO:0007669"/>
    <property type="project" value="TreeGrafter"/>
</dbReference>
<dbReference type="InterPro" id="IPR023214">
    <property type="entry name" value="HAD_sf"/>
</dbReference>
<dbReference type="Gene3D" id="3.30.70.1020">
    <property type="entry name" value="Trehalose-6-phosphate phosphatase related protein, domain 2"/>
    <property type="match status" value="1"/>
</dbReference>
<accession>A0A1M6I2Z4</accession>
<dbReference type="GO" id="GO:0005829">
    <property type="term" value="C:cytosol"/>
    <property type="evidence" value="ECO:0007669"/>
    <property type="project" value="TreeGrafter"/>
</dbReference>
<dbReference type="AlphaFoldDB" id="A0A1M6I2Z4"/>
<dbReference type="InterPro" id="IPR006379">
    <property type="entry name" value="HAD-SF_hydro_IIB"/>
</dbReference>
<dbReference type="InterPro" id="IPR036412">
    <property type="entry name" value="HAD-like_sf"/>
</dbReference>
<dbReference type="NCBIfam" id="TIGR01484">
    <property type="entry name" value="HAD-SF-IIB"/>
    <property type="match status" value="1"/>
</dbReference>
<dbReference type="NCBIfam" id="TIGR00685">
    <property type="entry name" value="T6PP"/>
    <property type="match status" value="1"/>
</dbReference>
<keyword evidence="4" id="KW-1185">Reference proteome</keyword>
<dbReference type="Pfam" id="PF02358">
    <property type="entry name" value="Trehalose_PPase"/>
    <property type="match status" value="1"/>
</dbReference>
<dbReference type="Gene3D" id="3.40.50.2000">
    <property type="entry name" value="Glycogen Phosphorylase B"/>
    <property type="match status" value="2"/>
</dbReference>
<dbReference type="PANTHER" id="PTHR10788:SF106">
    <property type="entry name" value="BCDNA.GH08860"/>
    <property type="match status" value="1"/>
</dbReference>
<dbReference type="GO" id="GO:0005992">
    <property type="term" value="P:trehalose biosynthetic process"/>
    <property type="evidence" value="ECO:0007669"/>
    <property type="project" value="InterPro"/>
</dbReference>
<dbReference type="NCBIfam" id="NF011071">
    <property type="entry name" value="PRK14501.1"/>
    <property type="match status" value="1"/>
</dbReference>